<evidence type="ECO:0000256" key="3">
    <source>
        <dbReference type="ARBA" id="ARBA00022723"/>
    </source>
</evidence>
<gene>
    <name evidence="8" type="ORF">GJU40_16750</name>
</gene>
<dbReference type="GO" id="GO:0020037">
    <property type="term" value="F:heme binding"/>
    <property type="evidence" value="ECO:0007669"/>
    <property type="project" value="InterPro"/>
</dbReference>
<sequence>MNVNTDTKLFSKEFTRNPYPAYERLRQEEPLCKMKFPDGQDGWLVTKYEDAVELLKDSRIIKDPSKLFGGNMEYRSVFMHNMLFSDPPEHKRLRGLAQKAFTPQMIMGMKGRIEEIARELLNESSGKQSINLIDDFAFPLPIIVISEILGVPAEDRDKFRIWSNSIIDSSNGENPEQVLQHINEFISYLSEWFQQVKNKPGEDLISQLVLAEEEGDSLTERELFGLVTLLIIAGHETTVNLIGNTVLAFLENPDQLQLLIERPELISNSIEESLRYNGPVEFSTSRWANEDIEFKGKTIRRGELITIALNSANHDPEQFDQPEVFDILREKSPHLAFGKGIHLCLGAPLARLEGEIALRSLLQTFPDMQLAVDAGELEWRPGMIVRGVKEIPLHTGK</sequence>
<protein>
    <submittedName>
        <fullName evidence="8">Cytochrome P450</fullName>
    </submittedName>
</protein>
<keyword evidence="5 7" id="KW-0408">Iron</keyword>
<dbReference type="GO" id="GO:0004497">
    <property type="term" value="F:monooxygenase activity"/>
    <property type="evidence" value="ECO:0007669"/>
    <property type="project" value="UniProtKB-KW"/>
</dbReference>
<dbReference type="CDD" id="cd11029">
    <property type="entry name" value="CYP107-like"/>
    <property type="match status" value="1"/>
</dbReference>
<keyword evidence="9" id="KW-1185">Reference proteome</keyword>
<dbReference type="PANTHER" id="PTHR46696:SF1">
    <property type="entry name" value="CYTOCHROME P450 YJIB-RELATED"/>
    <property type="match status" value="1"/>
</dbReference>
<dbReference type="PROSITE" id="PS00086">
    <property type="entry name" value="CYTOCHROME_P450"/>
    <property type="match status" value="1"/>
</dbReference>
<evidence type="ECO:0000256" key="1">
    <source>
        <dbReference type="ARBA" id="ARBA00010617"/>
    </source>
</evidence>
<accession>A0A7X2M081</accession>
<dbReference type="InterPro" id="IPR001128">
    <property type="entry name" value="Cyt_P450"/>
</dbReference>
<name>A0A7X2M081_9BACI</name>
<dbReference type="RefSeq" id="WP_154309255.1">
    <property type="nucleotide sequence ID" value="NZ_WKKI01000046.1"/>
</dbReference>
<comment type="similarity">
    <text evidence="1 7">Belongs to the cytochrome P450 family.</text>
</comment>
<dbReference type="GO" id="GO:0005506">
    <property type="term" value="F:iron ion binding"/>
    <property type="evidence" value="ECO:0007669"/>
    <property type="project" value="InterPro"/>
</dbReference>
<evidence type="ECO:0000256" key="4">
    <source>
        <dbReference type="ARBA" id="ARBA00023002"/>
    </source>
</evidence>
<keyword evidence="2 7" id="KW-0349">Heme</keyword>
<evidence type="ECO:0000313" key="9">
    <source>
        <dbReference type="Proteomes" id="UP000448867"/>
    </source>
</evidence>
<dbReference type="GO" id="GO:0016705">
    <property type="term" value="F:oxidoreductase activity, acting on paired donors, with incorporation or reduction of molecular oxygen"/>
    <property type="evidence" value="ECO:0007669"/>
    <property type="project" value="InterPro"/>
</dbReference>
<dbReference type="PANTHER" id="PTHR46696">
    <property type="entry name" value="P450, PUTATIVE (EUROFUNG)-RELATED"/>
    <property type="match status" value="1"/>
</dbReference>
<evidence type="ECO:0000256" key="7">
    <source>
        <dbReference type="RuleBase" id="RU000461"/>
    </source>
</evidence>
<dbReference type="FunFam" id="1.10.630.10:FF:000018">
    <property type="entry name" value="Cytochrome P450 monooxygenase"/>
    <property type="match status" value="1"/>
</dbReference>
<evidence type="ECO:0000256" key="2">
    <source>
        <dbReference type="ARBA" id="ARBA00022617"/>
    </source>
</evidence>
<evidence type="ECO:0000313" key="8">
    <source>
        <dbReference type="EMBL" id="MRX73793.1"/>
    </source>
</evidence>
<keyword evidence="6 7" id="KW-0503">Monooxygenase</keyword>
<dbReference type="InterPro" id="IPR036396">
    <property type="entry name" value="Cyt_P450_sf"/>
</dbReference>
<dbReference type="SUPFAM" id="SSF48264">
    <property type="entry name" value="Cytochrome P450"/>
    <property type="match status" value="1"/>
</dbReference>
<proteinExistence type="inferred from homology"/>
<dbReference type="InterPro" id="IPR002397">
    <property type="entry name" value="Cyt_P450_B"/>
</dbReference>
<keyword evidence="3 7" id="KW-0479">Metal-binding</keyword>
<organism evidence="8 9">
    <name type="scientific">Metabacillus lacus</name>
    <dbReference type="NCBI Taxonomy" id="1983721"/>
    <lineage>
        <taxon>Bacteria</taxon>
        <taxon>Bacillati</taxon>
        <taxon>Bacillota</taxon>
        <taxon>Bacilli</taxon>
        <taxon>Bacillales</taxon>
        <taxon>Bacillaceae</taxon>
        <taxon>Metabacillus</taxon>
    </lineage>
</organism>
<dbReference type="EMBL" id="WKKI01000046">
    <property type="protein sequence ID" value="MRX73793.1"/>
    <property type="molecule type" value="Genomic_DNA"/>
</dbReference>
<keyword evidence="4 7" id="KW-0560">Oxidoreductase</keyword>
<dbReference type="PRINTS" id="PR00359">
    <property type="entry name" value="BP450"/>
</dbReference>
<dbReference type="Gene3D" id="1.10.630.10">
    <property type="entry name" value="Cytochrome P450"/>
    <property type="match status" value="1"/>
</dbReference>
<dbReference type="Proteomes" id="UP000448867">
    <property type="component" value="Unassembled WGS sequence"/>
</dbReference>
<dbReference type="AlphaFoldDB" id="A0A7X2M081"/>
<dbReference type="OrthoDB" id="9801155at2"/>
<reference evidence="8 9" key="1">
    <citation type="submission" date="2019-11" db="EMBL/GenBank/DDBJ databases">
        <title>Bacillus lacus genome.</title>
        <authorList>
            <person name="Allen C.J."/>
            <person name="Newman J.D."/>
        </authorList>
    </citation>
    <scope>NUCLEOTIDE SEQUENCE [LARGE SCALE GENOMIC DNA]</scope>
    <source>
        <strain evidence="8 9">KCTC 33946</strain>
    </source>
</reference>
<comment type="caution">
    <text evidence="8">The sequence shown here is derived from an EMBL/GenBank/DDBJ whole genome shotgun (WGS) entry which is preliminary data.</text>
</comment>
<evidence type="ECO:0000256" key="5">
    <source>
        <dbReference type="ARBA" id="ARBA00023004"/>
    </source>
</evidence>
<dbReference type="Pfam" id="PF00067">
    <property type="entry name" value="p450"/>
    <property type="match status" value="1"/>
</dbReference>
<evidence type="ECO:0000256" key="6">
    <source>
        <dbReference type="ARBA" id="ARBA00023033"/>
    </source>
</evidence>
<dbReference type="InterPro" id="IPR017972">
    <property type="entry name" value="Cyt_P450_CS"/>
</dbReference>